<sequence length="78" mass="8816">MPNNLDNRNSYISKSILSILQINHAVPKSKSASNQHKIPSSLFTIICVISIWAIVFYFILGLCYLFNSGILLQDLDFI</sequence>
<keyword evidence="3" id="KW-1185">Reference proteome</keyword>
<feature type="transmembrane region" description="Helical" evidence="1">
    <location>
        <begin position="42"/>
        <end position="66"/>
    </location>
</feature>
<proteinExistence type="predicted"/>
<evidence type="ECO:0000313" key="3">
    <source>
        <dbReference type="Proteomes" id="UP000663866"/>
    </source>
</evidence>
<name>A0A821F0N6_9BILA</name>
<dbReference type="EMBL" id="CAJOBG010085067">
    <property type="protein sequence ID" value="CAF4645598.1"/>
    <property type="molecule type" value="Genomic_DNA"/>
</dbReference>
<accession>A0A821F0N6</accession>
<evidence type="ECO:0000313" key="2">
    <source>
        <dbReference type="EMBL" id="CAF4645598.1"/>
    </source>
</evidence>
<reference evidence="2" key="1">
    <citation type="submission" date="2021-02" db="EMBL/GenBank/DDBJ databases">
        <authorList>
            <person name="Nowell W R."/>
        </authorList>
    </citation>
    <scope>NUCLEOTIDE SEQUENCE</scope>
</reference>
<comment type="caution">
    <text evidence="2">The sequence shown here is derived from an EMBL/GenBank/DDBJ whole genome shotgun (WGS) entry which is preliminary data.</text>
</comment>
<organism evidence="2 3">
    <name type="scientific">Rotaria magnacalcarata</name>
    <dbReference type="NCBI Taxonomy" id="392030"/>
    <lineage>
        <taxon>Eukaryota</taxon>
        <taxon>Metazoa</taxon>
        <taxon>Spiralia</taxon>
        <taxon>Gnathifera</taxon>
        <taxon>Rotifera</taxon>
        <taxon>Eurotatoria</taxon>
        <taxon>Bdelloidea</taxon>
        <taxon>Philodinida</taxon>
        <taxon>Philodinidae</taxon>
        <taxon>Rotaria</taxon>
    </lineage>
</organism>
<evidence type="ECO:0000256" key="1">
    <source>
        <dbReference type="SAM" id="Phobius"/>
    </source>
</evidence>
<dbReference type="Proteomes" id="UP000663866">
    <property type="component" value="Unassembled WGS sequence"/>
</dbReference>
<keyword evidence="1" id="KW-1133">Transmembrane helix</keyword>
<feature type="non-terminal residue" evidence="2">
    <location>
        <position position="78"/>
    </location>
</feature>
<dbReference type="AlphaFoldDB" id="A0A821F0N6"/>
<gene>
    <name evidence="2" type="ORF">OVN521_LOCUS46661</name>
</gene>
<protein>
    <submittedName>
        <fullName evidence="2">Uncharacterized protein</fullName>
    </submittedName>
</protein>
<keyword evidence="1" id="KW-0812">Transmembrane</keyword>
<keyword evidence="1" id="KW-0472">Membrane</keyword>